<proteinExistence type="predicted"/>
<evidence type="ECO:0000313" key="1">
    <source>
        <dbReference type="EMBL" id="MBD3142603.1"/>
    </source>
</evidence>
<gene>
    <name evidence="1" type="ORF">IEQ31_05320</name>
</gene>
<reference evidence="1 2" key="1">
    <citation type="submission" date="2020-09" db="EMBL/GenBank/DDBJ databases">
        <title>Actinomycete isolated from the Camponotus japonicus Mayr.</title>
        <authorList>
            <person name="Gong X."/>
        </authorList>
    </citation>
    <scope>NUCLEOTIDE SEQUENCE [LARGE SCALE GENOMIC DNA]</scope>
    <source>
        <strain evidence="1 2">2C-HV3</strain>
    </source>
</reference>
<sequence length="133" mass="14631">MPSSFETECRAAHDLLSSCEGYFLENASLNVNGDLDELNLTLHERPYRPDIVVNLTRIYCFAMSKPPEASGSFVDECRVTYIPQNASSWPTEIDGRLGPRHGGLPDLVWVRVTGPFTVDVVAATITVFVAKVG</sequence>
<protein>
    <submittedName>
        <fullName evidence="1">Uncharacterized protein</fullName>
    </submittedName>
</protein>
<name>A0ABR8L2A5_9ACTN</name>
<dbReference type="EMBL" id="JACXRZ010000004">
    <property type="protein sequence ID" value="MBD3142603.1"/>
    <property type="molecule type" value="Genomic_DNA"/>
</dbReference>
<organism evidence="1 2">
    <name type="scientific">Microbispora bryophytorum subsp. camponoti</name>
    <dbReference type="NCBI Taxonomy" id="1677852"/>
    <lineage>
        <taxon>Bacteria</taxon>
        <taxon>Bacillati</taxon>
        <taxon>Actinomycetota</taxon>
        <taxon>Actinomycetes</taxon>
        <taxon>Streptosporangiales</taxon>
        <taxon>Streptosporangiaceae</taxon>
        <taxon>Microbispora</taxon>
    </lineage>
</organism>
<dbReference type="RefSeq" id="WP_191050427.1">
    <property type="nucleotide sequence ID" value="NZ_JACXRZ010000004.1"/>
</dbReference>
<comment type="caution">
    <text evidence="1">The sequence shown here is derived from an EMBL/GenBank/DDBJ whole genome shotgun (WGS) entry which is preliminary data.</text>
</comment>
<accession>A0ABR8L2A5</accession>
<dbReference type="Proteomes" id="UP000653231">
    <property type="component" value="Unassembled WGS sequence"/>
</dbReference>
<evidence type="ECO:0000313" key="2">
    <source>
        <dbReference type="Proteomes" id="UP000653231"/>
    </source>
</evidence>
<keyword evidence="2" id="KW-1185">Reference proteome</keyword>